<evidence type="ECO:0000313" key="9">
    <source>
        <dbReference type="Proteomes" id="UP000723463"/>
    </source>
</evidence>
<dbReference type="PANTHER" id="PTHR34296:SF2">
    <property type="entry name" value="ABC TRANSPORTER GUANOSINE-BINDING PROTEIN NUPN"/>
    <property type="match status" value="1"/>
</dbReference>
<dbReference type="GO" id="GO:0005886">
    <property type="term" value="C:plasma membrane"/>
    <property type="evidence" value="ECO:0007669"/>
    <property type="project" value="UniProtKB-SubCell"/>
</dbReference>
<dbReference type="Pfam" id="PF02608">
    <property type="entry name" value="Bmp"/>
    <property type="match status" value="1"/>
</dbReference>
<keyword evidence="5" id="KW-0449">Lipoprotein</keyword>
<evidence type="ECO:0000256" key="4">
    <source>
        <dbReference type="ARBA" id="ARBA00023136"/>
    </source>
</evidence>
<evidence type="ECO:0000256" key="3">
    <source>
        <dbReference type="ARBA" id="ARBA00022729"/>
    </source>
</evidence>
<gene>
    <name evidence="8" type="ORF">EC957_011109</name>
</gene>
<dbReference type="InterPro" id="IPR003760">
    <property type="entry name" value="PnrA-like"/>
</dbReference>
<reference evidence="8" key="1">
    <citation type="journal article" date="2020" name="Fungal Divers.">
        <title>Resolving the Mortierellaceae phylogeny through synthesis of multi-gene phylogenetics and phylogenomics.</title>
        <authorList>
            <person name="Vandepol N."/>
            <person name="Liber J."/>
            <person name="Desiro A."/>
            <person name="Na H."/>
            <person name="Kennedy M."/>
            <person name="Barry K."/>
            <person name="Grigoriev I.V."/>
            <person name="Miller A.N."/>
            <person name="O'Donnell K."/>
            <person name="Stajich J.E."/>
            <person name="Bonito G."/>
        </authorList>
    </citation>
    <scope>NUCLEOTIDE SEQUENCE</scope>
    <source>
        <strain evidence="8">NRRL 2591</strain>
    </source>
</reference>
<evidence type="ECO:0000256" key="1">
    <source>
        <dbReference type="ARBA" id="ARBA00004236"/>
    </source>
</evidence>
<dbReference type="AlphaFoldDB" id="A0A9P6F9U5"/>
<comment type="subcellular location">
    <subcellularLocation>
        <location evidence="1">Cell membrane</location>
    </subcellularLocation>
</comment>
<organism evidence="8 9">
    <name type="scientific">Mortierella hygrophila</name>
    <dbReference type="NCBI Taxonomy" id="979708"/>
    <lineage>
        <taxon>Eukaryota</taxon>
        <taxon>Fungi</taxon>
        <taxon>Fungi incertae sedis</taxon>
        <taxon>Mucoromycota</taxon>
        <taxon>Mortierellomycotina</taxon>
        <taxon>Mortierellomycetes</taxon>
        <taxon>Mortierellales</taxon>
        <taxon>Mortierellaceae</taxon>
        <taxon>Mortierella</taxon>
    </lineage>
</organism>
<evidence type="ECO:0000256" key="2">
    <source>
        <dbReference type="ARBA" id="ARBA00022475"/>
    </source>
</evidence>
<feature type="compositionally biased region" description="Low complexity" evidence="6">
    <location>
        <begin position="379"/>
        <end position="409"/>
    </location>
</feature>
<comment type="caution">
    <text evidence="8">The sequence shown here is derived from an EMBL/GenBank/DDBJ whole genome shotgun (WGS) entry which is preliminary data.</text>
</comment>
<evidence type="ECO:0000313" key="8">
    <source>
        <dbReference type="EMBL" id="KAF9545236.1"/>
    </source>
</evidence>
<keyword evidence="3" id="KW-0732">Signal</keyword>
<evidence type="ECO:0000256" key="5">
    <source>
        <dbReference type="ARBA" id="ARBA00023288"/>
    </source>
</evidence>
<keyword evidence="2" id="KW-1003">Cell membrane</keyword>
<dbReference type="InterPro" id="IPR050957">
    <property type="entry name" value="BMP_lipoprotein"/>
</dbReference>
<sequence>MTRTLRPHSKMWASTTTTTTTTLLLFLLFLATISTTLTNASSGSNVNIGLVLQGGPDGTKEGTENALALQGLKDACLPSLPTSSGYQYKSCTSHTYTPQSETLGAYSGLIPSKTGENDFMMALGYFPSKAIQTAANANGNKLFGIVDFEFTPPVGNIVSVMFSEDQIGYLAGLVAGEVAKSRGGKVAVIGGVDQPSVRRQVNGFGSGVKIACSTCIAYGLYSGTFESDPKLIKTVADLLTDKKVSVVFNAASIFGTLTLKNLTTQQGIYAIGSGSDEWVTNWAYGSVPGSEHVLTSVQTDYTVLVRSVVQSVLRANLTGGGTVFFGVNTDMRQSAIKLAPAHETGGVFTKEVEEKMRGYVRDMTVGKLSTGVDHKSGDSRSSGSSSTSVELLPLTDKSSSSPSSNNNKSTDPDENTASSSHRSHASSNKVIHNPLGRLFFTPAGLLMICLVVQVVDLIGPWIVL</sequence>
<name>A0A9P6F9U5_9FUNG</name>
<keyword evidence="4" id="KW-0472">Membrane</keyword>
<keyword evidence="9" id="KW-1185">Reference proteome</keyword>
<accession>A0A9P6F9U5</accession>
<proteinExistence type="predicted"/>
<protein>
    <recommendedName>
        <fullName evidence="7">ABC transporter substrate-binding protein PnrA-like domain-containing protein</fullName>
    </recommendedName>
</protein>
<feature type="region of interest" description="Disordered" evidence="6">
    <location>
        <begin position="370"/>
        <end position="427"/>
    </location>
</feature>
<dbReference type="PANTHER" id="PTHR34296">
    <property type="entry name" value="TRANSCRIPTIONAL ACTIVATOR PROTEIN MED"/>
    <property type="match status" value="1"/>
</dbReference>
<evidence type="ECO:0000259" key="7">
    <source>
        <dbReference type="Pfam" id="PF02608"/>
    </source>
</evidence>
<dbReference type="Gene3D" id="3.40.50.2300">
    <property type="match status" value="2"/>
</dbReference>
<dbReference type="Proteomes" id="UP000723463">
    <property type="component" value="Unassembled WGS sequence"/>
</dbReference>
<dbReference type="EMBL" id="JAAAXW010000075">
    <property type="protein sequence ID" value="KAF9545236.1"/>
    <property type="molecule type" value="Genomic_DNA"/>
</dbReference>
<evidence type="ECO:0000256" key="6">
    <source>
        <dbReference type="SAM" id="MobiDB-lite"/>
    </source>
</evidence>
<feature type="domain" description="ABC transporter substrate-binding protein PnrA-like" evidence="7">
    <location>
        <begin position="116"/>
        <end position="330"/>
    </location>
</feature>